<evidence type="ECO:0000256" key="3">
    <source>
        <dbReference type="ARBA" id="ARBA00018392"/>
    </source>
</evidence>
<dbReference type="PANTHER" id="PTHR21248">
    <property type="entry name" value="CARDIOLIPIN SYNTHASE"/>
    <property type="match status" value="1"/>
</dbReference>
<dbReference type="InterPro" id="IPR025202">
    <property type="entry name" value="PLD-like_dom"/>
</dbReference>
<organism evidence="8 9">
    <name type="scientific">Qipengyuania benthica</name>
    <dbReference type="NCBI Taxonomy" id="3067651"/>
    <lineage>
        <taxon>Bacteria</taxon>
        <taxon>Pseudomonadati</taxon>
        <taxon>Pseudomonadota</taxon>
        <taxon>Alphaproteobacteria</taxon>
        <taxon>Sphingomonadales</taxon>
        <taxon>Erythrobacteraceae</taxon>
        <taxon>Qipengyuania</taxon>
    </lineage>
</organism>
<dbReference type="CDD" id="cd09110">
    <property type="entry name" value="PLDc_CLS_1"/>
    <property type="match status" value="1"/>
</dbReference>
<reference evidence="8 9" key="1">
    <citation type="submission" date="2023-08" db="EMBL/GenBank/DDBJ databases">
        <title>genomic of DY56.</title>
        <authorList>
            <person name="Wang Y."/>
        </authorList>
    </citation>
    <scope>NUCLEOTIDE SEQUENCE [LARGE SCALE GENOMIC DNA]</scope>
    <source>
        <strain evidence="8 9">DY56-A-20</strain>
    </source>
</reference>
<evidence type="ECO:0000256" key="6">
    <source>
        <dbReference type="SAM" id="MobiDB-lite"/>
    </source>
</evidence>
<evidence type="ECO:0000256" key="2">
    <source>
        <dbReference type="ARBA" id="ARBA00004613"/>
    </source>
</evidence>
<sequence length="397" mass="44737">MNDAPAKDSAVKSTRYSDPEPFTWQAEGQSLGFYPGGADRRARLFELVASAQSTLKLCFYIFAEDEVGTELRDALVAAARRGVEVTLVVDGFGADLSEPFIAPFRAAGGNYQCFGERWSQRYLIRNHQKMVIADGSRAMFGGFNIQDDYFAPPEENGWNDLGITIEGSAVAGLVEWFDRLANWTEGDEASFKRIRRALREWNWSQGEGLRWLVGGPTRGLSGWATSVGRDLDRSHRLDMFMAYFSPSKRLLRRIGRIAQAGEARLVMAGKSDNNATLGATRSLYHYLLGKRAEIYEFTPCKLHTKLMVLDDAVYLGSANFDMRSLFINLEIMLRIEDAALAQRMREFIDTQAAASERITPELHAKRATLWNRIRWNLGYLLVSVLDYTVSRKLNLGL</sequence>
<dbReference type="CDD" id="cd09159">
    <property type="entry name" value="PLDc_ybhO_like_2"/>
    <property type="match status" value="1"/>
</dbReference>
<feature type="region of interest" description="Disordered" evidence="6">
    <location>
        <begin position="1"/>
        <end position="20"/>
    </location>
</feature>
<evidence type="ECO:0000256" key="4">
    <source>
        <dbReference type="ARBA" id="ARBA00022525"/>
    </source>
</evidence>
<dbReference type="InterPro" id="IPR001736">
    <property type="entry name" value="PLipase_D/transphosphatidylase"/>
</dbReference>
<keyword evidence="9" id="KW-1185">Reference proteome</keyword>
<feature type="domain" description="PLD phosphodiesterase" evidence="7">
    <location>
        <begin position="302"/>
        <end position="324"/>
    </location>
</feature>
<dbReference type="SUPFAM" id="SSF56024">
    <property type="entry name" value="Phospholipase D/nuclease"/>
    <property type="match status" value="2"/>
</dbReference>
<evidence type="ECO:0000259" key="7">
    <source>
        <dbReference type="PROSITE" id="PS50035"/>
    </source>
</evidence>
<dbReference type="PROSITE" id="PS50035">
    <property type="entry name" value="PLD"/>
    <property type="match status" value="2"/>
</dbReference>
<comment type="function">
    <text evidence="1">Could be a virulence factor.</text>
</comment>
<protein>
    <recommendedName>
        <fullName evidence="3">Phospholipase D</fullName>
    </recommendedName>
    <alternativeName>
        <fullName evidence="5">Choline phosphatase</fullName>
    </alternativeName>
</protein>
<dbReference type="Proteomes" id="UP001235664">
    <property type="component" value="Unassembled WGS sequence"/>
</dbReference>
<evidence type="ECO:0000256" key="1">
    <source>
        <dbReference type="ARBA" id="ARBA00003145"/>
    </source>
</evidence>
<name>A0ABT9HA90_9SPHN</name>
<feature type="compositionally biased region" description="Basic and acidic residues" evidence="6">
    <location>
        <begin position="1"/>
        <end position="18"/>
    </location>
</feature>
<accession>A0ABT9HA90</accession>
<dbReference type="PANTHER" id="PTHR21248:SF22">
    <property type="entry name" value="PHOSPHOLIPASE D"/>
    <property type="match status" value="1"/>
</dbReference>
<evidence type="ECO:0000313" key="8">
    <source>
        <dbReference type="EMBL" id="MDP4540225.1"/>
    </source>
</evidence>
<evidence type="ECO:0000256" key="5">
    <source>
        <dbReference type="ARBA" id="ARBA00029594"/>
    </source>
</evidence>
<dbReference type="Pfam" id="PF13091">
    <property type="entry name" value="PLDc_2"/>
    <property type="match status" value="2"/>
</dbReference>
<dbReference type="RefSeq" id="WP_305930359.1">
    <property type="nucleotide sequence ID" value="NZ_JAVAIL010000003.1"/>
</dbReference>
<comment type="caution">
    <text evidence="8">The sequence shown here is derived from an EMBL/GenBank/DDBJ whole genome shotgun (WGS) entry which is preliminary data.</text>
</comment>
<proteinExistence type="predicted"/>
<comment type="subcellular location">
    <subcellularLocation>
        <location evidence="2">Secreted</location>
    </subcellularLocation>
</comment>
<feature type="domain" description="PLD phosphodiesterase" evidence="7">
    <location>
        <begin position="122"/>
        <end position="149"/>
    </location>
</feature>
<gene>
    <name evidence="8" type="ORF">Q9K01_11355</name>
</gene>
<dbReference type="Gene3D" id="3.30.870.10">
    <property type="entry name" value="Endonuclease Chain A"/>
    <property type="match status" value="2"/>
</dbReference>
<keyword evidence="4" id="KW-0964">Secreted</keyword>
<dbReference type="SMART" id="SM00155">
    <property type="entry name" value="PLDc"/>
    <property type="match status" value="2"/>
</dbReference>
<dbReference type="EMBL" id="JAVAIL010000003">
    <property type="protein sequence ID" value="MDP4540225.1"/>
    <property type="molecule type" value="Genomic_DNA"/>
</dbReference>
<evidence type="ECO:0000313" key="9">
    <source>
        <dbReference type="Proteomes" id="UP001235664"/>
    </source>
</evidence>